<keyword evidence="2" id="KW-0732">Signal</keyword>
<name>A0AB38VTS5_9CORY</name>
<organism evidence="4 5">
    <name type="scientific">Corynebacterium kutscheri</name>
    <dbReference type="NCBI Taxonomy" id="35755"/>
    <lineage>
        <taxon>Bacteria</taxon>
        <taxon>Bacillati</taxon>
        <taxon>Actinomycetota</taxon>
        <taxon>Actinomycetes</taxon>
        <taxon>Mycobacteriales</taxon>
        <taxon>Corynebacteriaceae</taxon>
        <taxon>Corynebacterium</taxon>
    </lineage>
</organism>
<feature type="region of interest" description="Disordered" evidence="3">
    <location>
        <begin position="32"/>
        <end position="54"/>
    </location>
</feature>
<dbReference type="PROSITE" id="PS51257">
    <property type="entry name" value="PROKAR_LIPOPROTEIN"/>
    <property type="match status" value="1"/>
</dbReference>
<protein>
    <submittedName>
        <fullName evidence="4">Iron-enterobactin transporter periplasmic binding protein</fullName>
    </submittedName>
</protein>
<gene>
    <name evidence="4" type="primary">fepB_3</name>
    <name evidence="4" type="ORF">NCTC949_01991</name>
</gene>
<evidence type="ECO:0000313" key="4">
    <source>
        <dbReference type="EMBL" id="VEH08866.1"/>
    </source>
</evidence>
<dbReference type="EMBL" id="LR134377">
    <property type="protein sequence ID" value="VEH08866.1"/>
    <property type="molecule type" value="Genomic_DNA"/>
</dbReference>
<reference evidence="4 5" key="1">
    <citation type="submission" date="2018-12" db="EMBL/GenBank/DDBJ databases">
        <authorList>
            <consortium name="Pathogen Informatics"/>
        </authorList>
    </citation>
    <scope>NUCLEOTIDE SEQUENCE [LARGE SCALE GENOMIC DNA]</scope>
    <source>
        <strain evidence="4 5">NCTC949</strain>
    </source>
</reference>
<dbReference type="Proteomes" id="UP000271380">
    <property type="component" value="Chromosome"/>
</dbReference>
<dbReference type="SUPFAM" id="SSF53807">
    <property type="entry name" value="Helical backbone' metal receptor"/>
    <property type="match status" value="1"/>
</dbReference>
<keyword evidence="1" id="KW-0813">Transport</keyword>
<evidence type="ECO:0000313" key="5">
    <source>
        <dbReference type="Proteomes" id="UP000271380"/>
    </source>
</evidence>
<dbReference type="InterPro" id="IPR051313">
    <property type="entry name" value="Bact_iron-sidero_bind"/>
</dbReference>
<accession>A0AB38VTS5</accession>
<dbReference type="RefSeq" id="WP_126316999.1">
    <property type="nucleotide sequence ID" value="NZ_CP011312.1"/>
</dbReference>
<dbReference type="PANTHER" id="PTHR30532:SF24">
    <property type="entry name" value="FERRIC ENTEROBACTIN-BINDING PERIPLASMIC PROTEIN FEPB"/>
    <property type="match status" value="1"/>
</dbReference>
<feature type="compositionally biased region" description="Low complexity" evidence="3">
    <location>
        <begin position="32"/>
        <end position="50"/>
    </location>
</feature>
<dbReference type="GO" id="GO:0030288">
    <property type="term" value="C:outer membrane-bounded periplasmic space"/>
    <property type="evidence" value="ECO:0007669"/>
    <property type="project" value="TreeGrafter"/>
</dbReference>
<dbReference type="PANTHER" id="PTHR30532">
    <property type="entry name" value="IRON III DICITRATE-BINDING PERIPLASMIC PROTEIN"/>
    <property type="match status" value="1"/>
</dbReference>
<dbReference type="Gene3D" id="3.40.50.1980">
    <property type="entry name" value="Nitrogenase molybdenum iron protein domain"/>
    <property type="match status" value="1"/>
</dbReference>
<evidence type="ECO:0000256" key="2">
    <source>
        <dbReference type="ARBA" id="ARBA00022729"/>
    </source>
</evidence>
<proteinExistence type="predicted"/>
<evidence type="ECO:0000256" key="1">
    <source>
        <dbReference type="ARBA" id="ARBA00022448"/>
    </source>
</evidence>
<evidence type="ECO:0000256" key="3">
    <source>
        <dbReference type="SAM" id="MobiDB-lite"/>
    </source>
</evidence>
<sequence length="135" mass="14162">MKVQVLPKKGAYVVLAFVLVFGLFLSACSVSTSQSGSDSSNSVTSTGSGQWPRTIDTDDGELTLVDQPTTIVSTSTTLTGSLLAVGAPVVATAATTPNIDELSDDQGFLLSGVKLLSKQTSKSSMRIVRQIWKSY</sequence>
<dbReference type="AlphaFoldDB" id="A0AB38VTS5"/>